<keyword evidence="2" id="KW-1185">Reference proteome</keyword>
<evidence type="ECO:0000313" key="2">
    <source>
        <dbReference type="Proteomes" id="UP000199705"/>
    </source>
</evidence>
<organism evidence="1 2">
    <name type="scientific">Mucilaginibacter gossypii</name>
    <dbReference type="NCBI Taxonomy" id="551996"/>
    <lineage>
        <taxon>Bacteria</taxon>
        <taxon>Pseudomonadati</taxon>
        <taxon>Bacteroidota</taxon>
        <taxon>Sphingobacteriia</taxon>
        <taxon>Sphingobacteriales</taxon>
        <taxon>Sphingobacteriaceae</taxon>
        <taxon>Mucilaginibacter</taxon>
    </lineage>
</organism>
<gene>
    <name evidence="1" type="ORF">SAMN05192573_11971</name>
</gene>
<sequence length="252" mass="28792">MIPLIFIIIGSIVTVTAAFFDYRQKLNDKQEELDNEIKRNLEYQNLLSKSNDIIQKSNKIIESQQTVIDSSNKIIDLQNQLSERNDKIQDLQSSTLNEITGGKSIPKLFILPTPINIFIKVANDTDVPIRNISIQVTRIIDDYFTTDSAGVSNSNNTDAWKDWIFDVRDLSAQSERIVFQHENEKKYNDVSYIYKVSWLTGFYEGSFSIKSAQNSMRLSDSHINHFTKGLDLKKTVYVGGVNPDIYINGIKP</sequence>
<name>A0A1G8JX40_9SPHI</name>
<dbReference type="EMBL" id="FNCG01000019">
    <property type="protein sequence ID" value="SDI35749.1"/>
    <property type="molecule type" value="Genomic_DNA"/>
</dbReference>
<protein>
    <submittedName>
        <fullName evidence="1">Uncharacterized protein</fullName>
    </submittedName>
</protein>
<dbReference type="Proteomes" id="UP000199705">
    <property type="component" value="Unassembled WGS sequence"/>
</dbReference>
<dbReference type="RefSeq" id="WP_143020875.1">
    <property type="nucleotide sequence ID" value="NZ_FNCG01000019.1"/>
</dbReference>
<evidence type="ECO:0000313" key="1">
    <source>
        <dbReference type="EMBL" id="SDI35749.1"/>
    </source>
</evidence>
<accession>A0A1G8JX40</accession>
<reference evidence="2" key="1">
    <citation type="submission" date="2016-10" db="EMBL/GenBank/DDBJ databases">
        <authorList>
            <person name="Varghese N."/>
            <person name="Submissions S."/>
        </authorList>
    </citation>
    <scope>NUCLEOTIDE SEQUENCE [LARGE SCALE GENOMIC DNA]</scope>
    <source>
        <strain evidence="2">Gh-67</strain>
    </source>
</reference>
<proteinExistence type="predicted"/>
<dbReference type="AlphaFoldDB" id="A0A1G8JX40"/>